<dbReference type="Gene3D" id="3.90.660.10">
    <property type="match status" value="1"/>
</dbReference>
<dbReference type="GO" id="GO:0050660">
    <property type="term" value="F:flavin adenine dinucleotide binding"/>
    <property type="evidence" value="ECO:0007669"/>
    <property type="project" value="UniProtKB-ARBA"/>
</dbReference>
<keyword evidence="4" id="KW-0560">Oxidoreductase</keyword>
<proteinExistence type="inferred from homology"/>
<evidence type="ECO:0000256" key="1">
    <source>
        <dbReference type="ARBA" id="ARBA00001974"/>
    </source>
</evidence>
<dbReference type="eggNOG" id="KOG0029">
    <property type="taxonomic scope" value="Eukaryota"/>
</dbReference>
<evidence type="ECO:0000259" key="6">
    <source>
        <dbReference type="Pfam" id="PF01593"/>
    </source>
</evidence>
<dbReference type="GO" id="GO:0005777">
    <property type="term" value="C:peroxisome"/>
    <property type="evidence" value="ECO:0007669"/>
    <property type="project" value="TreeGrafter"/>
</dbReference>
<sequence length="520" mass="57377">MDQPPNGFAAGGLFVQHIDGQNAPPPSVIVIGGGISGIASARALSNASFKVTLLESRERLGGRVHTDYSFGCPIDMGASWLHGVCNENSLAPLIRLLGLRLYRTSGDNSVLYDHDLESYALFDKDGHQIPQEIVTKVGEIFEQILKETVKVRDEYANDMPLVQAISMVLDRNPHLKLEGLQYEVLQWCICRLEAWFATDVDNISLKNWDQVSGEMHADMSYMDAHLCYNNVLSFANLQEHVLTGGHGLMVNGYDPVIKALSRDLDVHLNHRVTKIIQRYNKVIVCVEDGTSFVADAAIITVPLGVLKANIIKFEPELPDWKLSAISDLGVGLENKIALRFNTIFWPNVEVLGRVAQTSNACGYFLNLHKATGHPVLVCMVAGRFAYEMEKLSDEESVNFVMSQLRRMLPGATEPVQYLVSRWGTDPNSLGSYSCDLVGKPADLYERFCAPVGNLFFAGEAACIDHSGSVHGAYSSGIGAAEDCRRRLSTQLGISDLFQVGKIVMREEMTEVMVPLQISRL</sequence>
<dbReference type="Gene3D" id="3.50.50.60">
    <property type="entry name" value="FAD/NAD(P)-binding domain"/>
    <property type="match status" value="1"/>
</dbReference>
<dbReference type="InterPro" id="IPR036188">
    <property type="entry name" value="FAD/NAD-bd_sf"/>
</dbReference>
<feature type="binding site" evidence="5">
    <location>
        <position position="36"/>
    </location>
    <ligand>
        <name>FAD</name>
        <dbReference type="ChEBI" id="CHEBI:57692"/>
    </ligand>
</feature>
<evidence type="ECO:0000313" key="7">
    <source>
        <dbReference type="EMBL" id="EMS68313.1"/>
    </source>
</evidence>
<accession>M7ZYQ4</accession>
<dbReference type="InterPro" id="IPR002937">
    <property type="entry name" value="Amino_oxidase"/>
</dbReference>
<dbReference type="GO" id="GO:0046208">
    <property type="term" value="P:spermine catabolic process"/>
    <property type="evidence" value="ECO:0007669"/>
    <property type="project" value="UniProtKB-UniPathway"/>
</dbReference>
<evidence type="ECO:0000256" key="5">
    <source>
        <dbReference type="PIRSR" id="PIRSR601613-1"/>
    </source>
</evidence>
<comment type="similarity">
    <text evidence="3">Belongs to the flavin monoamine oxidase family.</text>
</comment>
<comment type="cofactor">
    <cofactor evidence="1">
        <name>FAD</name>
        <dbReference type="ChEBI" id="CHEBI:57692"/>
    </cofactor>
</comment>
<dbReference type="GO" id="GO:1903602">
    <property type="term" value="P:thermospermine catabolic process"/>
    <property type="evidence" value="ECO:0007669"/>
    <property type="project" value="UniProtKB-ARBA"/>
</dbReference>
<protein>
    <submittedName>
        <fullName evidence="7">Putative polyamine oxidase 4</fullName>
    </submittedName>
</protein>
<dbReference type="OMA" id="GYYRVHG"/>
<dbReference type="GO" id="GO:0052901">
    <property type="term" value="F:spermine oxidase activity"/>
    <property type="evidence" value="ECO:0007669"/>
    <property type="project" value="UniProtKB-ARBA"/>
</dbReference>
<dbReference type="SUPFAM" id="SSF54373">
    <property type="entry name" value="FAD-linked reductases, C-terminal domain"/>
    <property type="match status" value="1"/>
</dbReference>
<evidence type="ECO:0000256" key="2">
    <source>
        <dbReference type="ARBA" id="ARBA00004723"/>
    </source>
</evidence>
<dbReference type="InterPro" id="IPR001613">
    <property type="entry name" value="Flavin_amine_oxidase"/>
</dbReference>
<feature type="domain" description="Amine oxidase" evidence="6">
    <location>
        <begin position="35"/>
        <end position="483"/>
    </location>
</feature>
<organism evidence="7">
    <name type="scientific">Triticum urartu</name>
    <name type="common">Red wild einkorn</name>
    <name type="synonym">Crithodium urartu</name>
    <dbReference type="NCBI Taxonomy" id="4572"/>
    <lineage>
        <taxon>Eukaryota</taxon>
        <taxon>Viridiplantae</taxon>
        <taxon>Streptophyta</taxon>
        <taxon>Embryophyta</taxon>
        <taxon>Tracheophyta</taxon>
        <taxon>Spermatophyta</taxon>
        <taxon>Magnoliopsida</taxon>
        <taxon>Liliopsida</taxon>
        <taxon>Poales</taxon>
        <taxon>Poaceae</taxon>
        <taxon>BOP clade</taxon>
        <taxon>Pooideae</taxon>
        <taxon>Triticodae</taxon>
        <taxon>Triticeae</taxon>
        <taxon>Triticinae</taxon>
        <taxon>Triticum</taxon>
    </lineage>
</organism>
<gene>
    <name evidence="7" type="ORF">TRIUR3_11268</name>
</gene>
<dbReference type="EMBL" id="KD008397">
    <property type="protein sequence ID" value="EMS68313.1"/>
    <property type="molecule type" value="Genomic_DNA"/>
</dbReference>
<dbReference type="InterPro" id="IPR050281">
    <property type="entry name" value="Flavin_monoamine_oxidase"/>
</dbReference>
<feature type="binding site" evidence="5">
    <location>
        <position position="272"/>
    </location>
    <ligand>
        <name>FAD</name>
        <dbReference type="ChEBI" id="CHEBI:57692"/>
    </ligand>
</feature>
<dbReference type="PANTHER" id="PTHR10742:SF228">
    <property type="entry name" value="POLYAMINE OXIDASE 4-RELATED"/>
    <property type="match status" value="1"/>
</dbReference>
<dbReference type="AlphaFoldDB" id="M7ZYQ4"/>
<dbReference type="Pfam" id="PF01593">
    <property type="entry name" value="Amino_oxidase"/>
    <property type="match status" value="1"/>
</dbReference>
<name>M7ZYQ4_TRIUA</name>
<dbReference type="PRINTS" id="PR00757">
    <property type="entry name" value="AMINEOXDASEF"/>
</dbReference>
<comment type="pathway">
    <text evidence="2">Amine and polyamine degradation; spermine degradation.</text>
</comment>
<evidence type="ECO:0000256" key="4">
    <source>
        <dbReference type="ARBA" id="ARBA00023002"/>
    </source>
</evidence>
<dbReference type="PANTHER" id="PTHR10742">
    <property type="entry name" value="FLAVIN MONOAMINE OXIDASE"/>
    <property type="match status" value="1"/>
</dbReference>
<dbReference type="UniPathway" id="UPA00211"/>
<evidence type="ECO:0000256" key="3">
    <source>
        <dbReference type="ARBA" id="ARBA00005995"/>
    </source>
</evidence>
<dbReference type="STRING" id="4572.M7ZYQ4"/>
<dbReference type="SUPFAM" id="SSF51905">
    <property type="entry name" value="FAD/NAD(P)-binding domain"/>
    <property type="match status" value="1"/>
</dbReference>
<reference evidence="7" key="1">
    <citation type="journal article" date="2013" name="Nature">
        <title>Draft genome of the wheat A-genome progenitor Triticum urartu.</title>
        <authorList>
            <person name="Ling H.Q."/>
            <person name="Zhao S."/>
            <person name="Liu D."/>
            <person name="Wang J."/>
            <person name="Sun H."/>
            <person name="Zhang C."/>
            <person name="Fan H."/>
            <person name="Li D."/>
            <person name="Dong L."/>
            <person name="Tao Y."/>
            <person name="Gao C."/>
            <person name="Wu H."/>
            <person name="Li Y."/>
            <person name="Cui Y."/>
            <person name="Guo X."/>
            <person name="Zheng S."/>
            <person name="Wang B."/>
            <person name="Yu K."/>
            <person name="Liang Q."/>
            <person name="Yang W."/>
            <person name="Lou X."/>
            <person name="Chen J."/>
            <person name="Feng M."/>
            <person name="Jian J."/>
            <person name="Zhang X."/>
            <person name="Luo G."/>
            <person name="Jiang Y."/>
            <person name="Liu J."/>
            <person name="Wang Z."/>
            <person name="Sha Y."/>
            <person name="Zhang B."/>
            <person name="Wu H."/>
            <person name="Tang D."/>
            <person name="Shen Q."/>
            <person name="Xue P."/>
            <person name="Zou S."/>
            <person name="Wang X."/>
            <person name="Liu X."/>
            <person name="Wang F."/>
            <person name="Yang Y."/>
            <person name="An X."/>
            <person name="Dong Z."/>
            <person name="Zhang K."/>
            <person name="Zhang X."/>
            <person name="Luo M.C."/>
            <person name="Dvorak J."/>
            <person name="Tong Y."/>
            <person name="Wang J."/>
            <person name="Yang H."/>
            <person name="Li Z."/>
            <person name="Wang D."/>
            <person name="Zhang A."/>
            <person name="Wang J."/>
        </authorList>
    </citation>
    <scope>NUCLEOTIDE SEQUENCE</scope>
</reference>